<proteinExistence type="predicted"/>
<evidence type="ECO:0000313" key="2">
    <source>
        <dbReference type="EMBL" id="KAG1900106.1"/>
    </source>
</evidence>
<organism evidence="2 3">
    <name type="scientific">Suillus fuscotomentosus</name>
    <dbReference type="NCBI Taxonomy" id="1912939"/>
    <lineage>
        <taxon>Eukaryota</taxon>
        <taxon>Fungi</taxon>
        <taxon>Dikarya</taxon>
        <taxon>Basidiomycota</taxon>
        <taxon>Agaricomycotina</taxon>
        <taxon>Agaricomycetes</taxon>
        <taxon>Agaricomycetidae</taxon>
        <taxon>Boletales</taxon>
        <taxon>Suillineae</taxon>
        <taxon>Suillaceae</taxon>
        <taxon>Suillus</taxon>
    </lineage>
</organism>
<dbReference type="AlphaFoldDB" id="A0AAD4E6C4"/>
<reference evidence="2" key="1">
    <citation type="journal article" date="2020" name="New Phytol.">
        <title>Comparative genomics reveals dynamic genome evolution in host specialist ectomycorrhizal fungi.</title>
        <authorList>
            <person name="Lofgren L.A."/>
            <person name="Nguyen N.H."/>
            <person name="Vilgalys R."/>
            <person name="Ruytinx J."/>
            <person name="Liao H.L."/>
            <person name="Branco S."/>
            <person name="Kuo A."/>
            <person name="LaButti K."/>
            <person name="Lipzen A."/>
            <person name="Andreopoulos W."/>
            <person name="Pangilinan J."/>
            <person name="Riley R."/>
            <person name="Hundley H."/>
            <person name="Na H."/>
            <person name="Barry K."/>
            <person name="Grigoriev I.V."/>
            <person name="Stajich J.E."/>
            <person name="Kennedy P.G."/>
        </authorList>
    </citation>
    <scope>NUCLEOTIDE SEQUENCE</scope>
    <source>
        <strain evidence="2">FC203</strain>
    </source>
</reference>
<keyword evidence="3" id="KW-1185">Reference proteome</keyword>
<feature type="domain" description="CHAT" evidence="1">
    <location>
        <begin position="3"/>
        <end position="78"/>
    </location>
</feature>
<accession>A0AAD4E6C4</accession>
<dbReference type="Pfam" id="PF12770">
    <property type="entry name" value="CHAT"/>
    <property type="match status" value="1"/>
</dbReference>
<gene>
    <name evidence="2" type="ORF">F5891DRAFT_952921</name>
</gene>
<comment type="caution">
    <text evidence="2">The sequence shown here is derived from an EMBL/GenBank/DDBJ whole genome shotgun (WGS) entry which is preliminary data.</text>
</comment>
<dbReference type="GeneID" id="64669439"/>
<name>A0AAD4E6C4_9AGAM</name>
<dbReference type="Proteomes" id="UP001195769">
    <property type="component" value="Unassembled WGS sequence"/>
</dbReference>
<sequence>MRDQPLTLLDIMERDIPHTEFGCMSACHTAVCDEKRPDEVTHLAVGLRFSGFRNVAGMLWEVDDAVAKHDVEAFCKYVFNPKVGVMECTKYALDCATHFVKYKSATRTEDGFHSYRCVVILCRIPFISQCIFTIPSSW</sequence>
<dbReference type="RefSeq" id="XP_041225682.1">
    <property type="nucleotide sequence ID" value="XM_041375141.1"/>
</dbReference>
<dbReference type="InterPro" id="IPR024983">
    <property type="entry name" value="CHAT_dom"/>
</dbReference>
<evidence type="ECO:0000259" key="1">
    <source>
        <dbReference type="Pfam" id="PF12770"/>
    </source>
</evidence>
<evidence type="ECO:0000313" key="3">
    <source>
        <dbReference type="Proteomes" id="UP001195769"/>
    </source>
</evidence>
<protein>
    <recommendedName>
        <fullName evidence="1">CHAT domain-containing protein</fullName>
    </recommendedName>
</protein>
<dbReference type="EMBL" id="JABBWK010000029">
    <property type="protein sequence ID" value="KAG1900106.1"/>
    <property type="molecule type" value="Genomic_DNA"/>
</dbReference>